<evidence type="ECO:0000256" key="1">
    <source>
        <dbReference type="SAM" id="MobiDB-lite"/>
    </source>
</evidence>
<gene>
    <name evidence="2" type="ORF">ACFO5R_17600</name>
</gene>
<feature type="region of interest" description="Disordered" evidence="1">
    <location>
        <begin position="257"/>
        <end position="290"/>
    </location>
</feature>
<organism evidence="2 3">
    <name type="scientific">Halosolutus amylolyticus</name>
    <dbReference type="NCBI Taxonomy" id="2932267"/>
    <lineage>
        <taxon>Archaea</taxon>
        <taxon>Methanobacteriati</taxon>
        <taxon>Methanobacteriota</taxon>
        <taxon>Stenosarchaea group</taxon>
        <taxon>Halobacteria</taxon>
        <taxon>Halobacteriales</taxon>
        <taxon>Natrialbaceae</taxon>
        <taxon>Halosolutus</taxon>
    </lineage>
</organism>
<protein>
    <recommendedName>
        <fullName evidence="4">Rho termination factor N-terminal domain-containing protein</fullName>
    </recommendedName>
</protein>
<sequence>MSDDSGLTEAVTTEVTNQVGVAELLGDGDIEDEIDGDEIGAAVGRRFGERIGRELGGSIGREVHEALAQGVEEEKDLSELRSDVTSGVKEGFGDALDELGGREALESLAGSVTDGGRLGGILDRDESAGESAIEDEEAPEEDETAEEDEEAPEEDETAEEDEEAPEEDETAEEEDEAAEKDESSEEEEEAPEEEEAAEKADEDESDSEPSAEDLEDLRRETLADFLGVMSYQDLQSIAKDVDVKANLSREEMTDEIIETVTSDDEASAGEDGESTGDDGESADEATQEAE</sequence>
<dbReference type="EMBL" id="JBHSFA010000009">
    <property type="protein sequence ID" value="MFC4543745.1"/>
    <property type="molecule type" value="Genomic_DNA"/>
</dbReference>
<dbReference type="AlphaFoldDB" id="A0ABD5PT34"/>
<reference evidence="2 3" key="1">
    <citation type="journal article" date="2019" name="Int. J. Syst. Evol. Microbiol.">
        <title>The Global Catalogue of Microorganisms (GCM) 10K type strain sequencing project: providing services to taxonomists for standard genome sequencing and annotation.</title>
        <authorList>
            <consortium name="The Broad Institute Genomics Platform"/>
            <consortium name="The Broad Institute Genome Sequencing Center for Infectious Disease"/>
            <person name="Wu L."/>
            <person name="Ma J."/>
        </authorList>
    </citation>
    <scope>NUCLEOTIDE SEQUENCE [LARGE SCALE GENOMIC DNA]</scope>
    <source>
        <strain evidence="2 3">WLHS5</strain>
    </source>
</reference>
<keyword evidence="3" id="KW-1185">Reference proteome</keyword>
<dbReference type="Proteomes" id="UP001595898">
    <property type="component" value="Unassembled WGS sequence"/>
</dbReference>
<feature type="region of interest" description="Disordered" evidence="1">
    <location>
        <begin position="72"/>
        <end position="95"/>
    </location>
</feature>
<accession>A0ABD5PT34</accession>
<dbReference type="RefSeq" id="WP_250138485.1">
    <property type="nucleotide sequence ID" value="NZ_JALIQP010000001.1"/>
</dbReference>
<comment type="caution">
    <text evidence="2">The sequence shown here is derived from an EMBL/GenBank/DDBJ whole genome shotgun (WGS) entry which is preliminary data.</text>
</comment>
<evidence type="ECO:0008006" key="4">
    <source>
        <dbReference type="Google" id="ProtNLM"/>
    </source>
</evidence>
<feature type="compositionally biased region" description="Acidic residues" evidence="1">
    <location>
        <begin position="132"/>
        <end position="215"/>
    </location>
</feature>
<proteinExistence type="predicted"/>
<evidence type="ECO:0000313" key="2">
    <source>
        <dbReference type="EMBL" id="MFC4543745.1"/>
    </source>
</evidence>
<evidence type="ECO:0000313" key="3">
    <source>
        <dbReference type="Proteomes" id="UP001595898"/>
    </source>
</evidence>
<feature type="region of interest" description="Disordered" evidence="1">
    <location>
        <begin position="107"/>
        <end position="218"/>
    </location>
</feature>
<name>A0ABD5PT34_9EURY</name>